<evidence type="ECO:0000256" key="1">
    <source>
        <dbReference type="SAM" id="Phobius"/>
    </source>
</evidence>
<sequence length="313" mass="34968">MVSHGMVILALLTIIIFERASAFLAPGVGSFMDENPDLKQIHGLNLLGRGGRHDSKLAKSIGSFTGQIVRMAKGGDEMSQHDVDNLVSSFTNLIVSIPGIERTFNVSYLRKEDVEKIFSGSYEVPGMNSENSQQLLQNFMRHMAKTALDLQNGRNVTDLDKVFLPYDKLPSSMMSNTIHGGKLPFLSLEESDAVKNYYMKYVINGMERNGAKDSVTLPPREKVHLPIYDPYANTLEGAEKQVAEARDRGKHFAFGGLIFLAAISMILVIYFLIKFKKAERAAQMSLPLHILERSRTSTFSLTPRSRKDSSYKQ</sequence>
<dbReference type="STRING" id="34508.A0A4U8UQB8"/>
<evidence type="ECO:0000256" key="2">
    <source>
        <dbReference type="SAM" id="SignalP"/>
    </source>
</evidence>
<dbReference type="Proteomes" id="UP000298663">
    <property type="component" value="Unassembled WGS sequence"/>
</dbReference>
<keyword evidence="1" id="KW-0812">Transmembrane</keyword>
<keyword evidence="2" id="KW-0732">Signal</keyword>
<organism evidence="3 4">
    <name type="scientific">Steinernema carpocapsae</name>
    <name type="common">Entomopathogenic nematode</name>
    <dbReference type="NCBI Taxonomy" id="34508"/>
    <lineage>
        <taxon>Eukaryota</taxon>
        <taxon>Metazoa</taxon>
        <taxon>Ecdysozoa</taxon>
        <taxon>Nematoda</taxon>
        <taxon>Chromadorea</taxon>
        <taxon>Rhabditida</taxon>
        <taxon>Tylenchina</taxon>
        <taxon>Panagrolaimomorpha</taxon>
        <taxon>Strongyloidoidea</taxon>
        <taxon>Steinernematidae</taxon>
        <taxon>Steinernema</taxon>
    </lineage>
</organism>
<gene>
    <name evidence="3" type="ORF">L596_001457</name>
</gene>
<evidence type="ECO:0000313" key="3">
    <source>
        <dbReference type="EMBL" id="TMS33758.1"/>
    </source>
</evidence>
<name>A0A4U8UQB8_STECR</name>
<keyword evidence="4" id="KW-1185">Reference proteome</keyword>
<feature type="transmembrane region" description="Helical" evidence="1">
    <location>
        <begin position="252"/>
        <end position="273"/>
    </location>
</feature>
<evidence type="ECO:0000313" key="4">
    <source>
        <dbReference type="Proteomes" id="UP000298663"/>
    </source>
</evidence>
<comment type="caution">
    <text evidence="3">The sequence shown here is derived from an EMBL/GenBank/DDBJ whole genome shotgun (WGS) entry which is preliminary data.</text>
</comment>
<keyword evidence="1" id="KW-1133">Transmembrane helix</keyword>
<keyword evidence="1" id="KW-0472">Membrane</keyword>
<reference evidence="3 4" key="2">
    <citation type="journal article" date="2019" name="G3 (Bethesda)">
        <title>Hybrid Assembly of the Genome of the Entomopathogenic Nematode Steinernema carpocapsae Identifies the X-Chromosome.</title>
        <authorList>
            <person name="Serra L."/>
            <person name="Macchietto M."/>
            <person name="Macias-Munoz A."/>
            <person name="McGill C.J."/>
            <person name="Rodriguez I.M."/>
            <person name="Rodriguez B."/>
            <person name="Murad R."/>
            <person name="Mortazavi A."/>
        </authorList>
    </citation>
    <scope>NUCLEOTIDE SEQUENCE [LARGE SCALE GENOMIC DNA]</scope>
    <source>
        <strain evidence="3 4">ALL</strain>
    </source>
</reference>
<feature type="signal peptide" evidence="2">
    <location>
        <begin position="1"/>
        <end position="22"/>
    </location>
</feature>
<protein>
    <submittedName>
        <fullName evidence="3">Uncharacterized protein</fullName>
    </submittedName>
</protein>
<proteinExistence type="predicted"/>
<reference evidence="3 4" key="1">
    <citation type="journal article" date="2015" name="Genome Biol.">
        <title>Comparative genomics of Steinernema reveals deeply conserved gene regulatory networks.</title>
        <authorList>
            <person name="Dillman A.R."/>
            <person name="Macchietto M."/>
            <person name="Porter C.F."/>
            <person name="Rogers A."/>
            <person name="Williams B."/>
            <person name="Antoshechkin I."/>
            <person name="Lee M.M."/>
            <person name="Goodwin Z."/>
            <person name="Lu X."/>
            <person name="Lewis E.E."/>
            <person name="Goodrich-Blair H."/>
            <person name="Stock S.P."/>
            <person name="Adams B.J."/>
            <person name="Sternberg P.W."/>
            <person name="Mortazavi A."/>
        </authorList>
    </citation>
    <scope>NUCLEOTIDE SEQUENCE [LARGE SCALE GENOMIC DNA]</scope>
    <source>
        <strain evidence="3 4">ALL</strain>
    </source>
</reference>
<dbReference type="AlphaFoldDB" id="A0A4U8UQB8"/>
<dbReference type="EMBL" id="AZBU02000001">
    <property type="protein sequence ID" value="TMS33758.1"/>
    <property type="molecule type" value="Genomic_DNA"/>
</dbReference>
<feature type="chain" id="PRO_5020937674" evidence="2">
    <location>
        <begin position="23"/>
        <end position="313"/>
    </location>
</feature>
<accession>A0A4U8UQB8</accession>